<keyword evidence="5" id="KW-1185">Reference proteome</keyword>
<dbReference type="Pfam" id="PF00665">
    <property type="entry name" value="rve"/>
    <property type="match status" value="1"/>
</dbReference>
<dbReference type="EMBL" id="JANCLU010000015">
    <property type="protein sequence ID" value="MCP8939924.1"/>
    <property type="molecule type" value="Genomic_DNA"/>
</dbReference>
<dbReference type="SUPFAM" id="SSF53098">
    <property type="entry name" value="Ribonuclease H-like"/>
    <property type="match status" value="1"/>
</dbReference>
<dbReference type="InterPro" id="IPR001584">
    <property type="entry name" value="Integrase_cat-core"/>
</dbReference>
<dbReference type="InterPro" id="IPR025948">
    <property type="entry name" value="HTH-like_dom"/>
</dbReference>
<reference evidence="4 5" key="1">
    <citation type="submission" date="2022-07" db="EMBL/GenBank/DDBJ databases">
        <authorList>
            <person name="Li W.-J."/>
            <person name="Deng Q.-Q."/>
        </authorList>
    </citation>
    <scope>NUCLEOTIDE SEQUENCE [LARGE SCALE GENOMIC DNA]</scope>
    <source>
        <strain evidence="4 5">SYSU M60028</strain>
    </source>
</reference>
<feature type="region of interest" description="Disordered" evidence="1">
    <location>
        <begin position="171"/>
        <end position="238"/>
    </location>
</feature>
<evidence type="ECO:0000259" key="2">
    <source>
        <dbReference type="Pfam" id="PF00665"/>
    </source>
</evidence>
<feature type="domain" description="Integrase catalytic" evidence="2">
    <location>
        <begin position="71"/>
        <end position="133"/>
    </location>
</feature>
<organism evidence="4 5">
    <name type="scientific">Alsobacter ponti</name>
    <dbReference type="NCBI Taxonomy" id="2962936"/>
    <lineage>
        <taxon>Bacteria</taxon>
        <taxon>Pseudomonadati</taxon>
        <taxon>Pseudomonadota</taxon>
        <taxon>Alphaproteobacteria</taxon>
        <taxon>Hyphomicrobiales</taxon>
        <taxon>Alsobacteraceae</taxon>
        <taxon>Alsobacter</taxon>
    </lineage>
</organism>
<accession>A0ABT1LER8</accession>
<comment type="caution">
    <text evidence="4">The sequence shown here is derived from an EMBL/GenBank/DDBJ whole genome shotgun (WGS) entry which is preliminary data.</text>
</comment>
<dbReference type="Gene3D" id="3.30.420.10">
    <property type="entry name" value="Ribonuclease H-like superfamily/Ribonuclease H"/>
    <property type="match status" value="1"/>
</dbReference>
<evidence type="ECO:0000256" key="1">
    <source>
        <dbReference type="SAM" id="MobiDB-lite"/>
    </source>
</evidence>
<name>A0ABT1LER8_9HYPH</name>
<gene>
    <name evidence="4" type="ORF">NK718_15465</name>
</gene>
<dbReference type="InterPro" id="IPR050900">
    <property type="entry name" value="Transposase_IS3/IS150/IS904"/>
</dbReference>
<evidence type="ECO:0000313" key="5">
    <source>
        <dbReference type="Proteomes" id="UP001205890"/>
    </source>
</evidence>
<dbReference type="PANTHER" id="PTHR46889:SF4">
    <property type="entry name" value="TRANSPOSASE INSO FOR INSERTION SEQUENCE ELEMENT IS911B-RELATED"/>
    <property type="match status" value="1"/>
</dbReference>
<protein>
    <submittedName>
        <fullName evidence="4">DDE-type integrase/transposase/recombinase</fullName>
    </submittedName>
</protein>
<dbReference type="Pfam" id="PF13276">
    <property type="entry name" value="HTH_21"/>
    <property type="match status" value="1"/>
</dbReference>
<sequence>MGIARSIADSFEAYGYRRMQAELRQCSFIVKHQKARRLMRGQDLQPRHPHHRQQPQSADFPELAKDMALDGPNQLWVADITYVAISSGFVYVAVVLDLWSRWVVGCTIGRSMNVRLTLAALRSAVAQRRTPQVACITSTLDRRTEPDPTGQRLRITDWSARRAARQSLRQCQGREHYEDLEDQSRAPDGLRHVQRRRRPPSALHRSDLQQNSPALGAGLPQRSPVHELHTRPLVKTAA</sequence>
<dbReference type="InterPro" id="IPR012337">
    <property type="entry name" value="RNaseH-like_sf"/>
</dbReference>
<feature type="compositionally biased region" description="Basic and acidic residues" evidence="1">
    <location>
        <begin position="172"/>
        <end position="191"/>
    </location>
</feature>
<dbReference type="PANTHER" id="PTHR46889">
    <property type="entry name" value="TRANSPOSASE INSF FOR INSERTION SEQUENCE IS3B-RELATED"/>
    <property type="match status" value="1"/>
</dbReference>
<evidence type="ECO:0000313" key="4">
    <source>
        <dbReference type="EMBL" id="MCP8939924.1"/>
    </source>
</evidence>
<dbReference type="Proteomes" id="UP001205890">
    <property type="component" value="Unassembled WGS sequence"/>
</dbReference>
<dbReference type="InterPro" id="IPR036397">
    <property type="entry name" value="RNaseH_sf"/>
</dbReference>
<feature type="domain" description="HTH-like" evidence="3">
    <location>
        <begin position="3"/>
        <end position="50"/>
    </location>
</feature>
<proteinExistence type="predicted"/>
<evidence type="ECO:0000259" key="3">
    <source>
        <dbReference type="Pfam" id="PF13276"/>
    </source>
</evidence>